<dbReference type="GO" id="GO:0004523">
    <property type="term" value="F:RNA-DNA hybrid ribonuclease activity"/>
    <property type="evidence" value="ECO:0007669"/>
    <property type="project" value="InterPro"/>
</dbReference>
<dbReference type="EMBL" id="JAZDWU010000008">
    <property type="protein sequence ID" value="KAK9993929.1"/>
    <property type="molecule type" value="Genomic_DNA"/>
</dbReference>
<dbReference type="GO" id="GO:0003676">
    <property type="term" value="F:nucleic acid binding"/>
    <property type="evidence" value="ECO:0007669"/>
    <property type="project" value="InterPro"/>
</dbReference>
<dbReference type="Proteomes" id="UP001459277">
    <property type="component" value="Unassembled WGS sequence"/>
</dbReference>
<dbReference type="InterPro" id="IPR026960">
    <property type="entry name" value="RVT-Znf"/>
</dbReference>
<feature type="domain" description="RNase H type-1" evidence="1">
    <location>
        <begin position="230"/>
        <end position="307"/>
    </location>
</feature>
<keyword evidence="4" id="KW-1185">Reference proteome</keyword>
<dbReference type="PANTHER" id="PTHR47723">
    <property type="entry name" value="OS05G0353850 PROTEIN"/>
    <property type="match status" value="1"/>
</dbReference>
<protein>
    <recommendedName>
        <fullName evidence="5">Reverse transcriptase zinc-binding domain-containing protein</fullName>
    </recommendedName>
</protein>
<dbReference type="InterPro" id="IPR044730">
    <property type="entry name" value="RNase_H-like_dom_plant"/>
</dbReference>
<evidence type="ECO:0000313" key="3">
    <source>
        <dbReference type="EMBL" id="KAK9993929.1"/>
    </source>
</evidence>
<organism evidence="3 4">
    <name type="scientific">Lithocarpus litseifolius</name>
    <dbReference type="NCBI Taxonomy" id="425828"/>
    <lineage>
        <taxon>Eukaryota</taxon>
        <taxon>Viridiplantae</taxon>
        <taxon>Streptophyta</taxon>
        <taxon>Embryophyta</taxon>
        <taxon>Tracheophyta</taxon>
        <taxon>Spermatophyta</taxon>
        <taxon>Magnoliopsida</taxon>
        <taxon>eudicotyledons</taxon>
        <taxon>Gunneridae</taxon>
        <taxon>Pentapetalae</taxon>
        <taxon>rosids</taxon>
        <taxon>fabids</taxon>
        <taxon>Fagales</taxon>
        <taxon>Fagaceae</taxon>
        <taxon>Lithocarpus</taxon>
    </lineage>
</organism>
<dbReference type="Pfam" id="PF13966">
    <property type="entry name" value="zf-RVT"/>
    <property type="match status" value="1"/>
</dbReference>
<reference evidence="3 4" key="1">
    <citation type="submission" date="2024-01" db="EMBL/GenBank/DDBJ databases">
        <title>A telomere-to-telomere, gap-free genome of sweet tea (Lithocarpus litseifolius).</title>
        <authorList>
            <person name="Zhou J."/>
        </authorList>
    </citation>
    <scope>NUCLEOTIDE SEQUENCE [LARGE SCALE GENOMIC DNA]</scope>
    <source>
        <strain evidence="3">Zhou-2022a</strain>
        <tissue evidence="3">Leaf</tissue>
    </source>
</reference>
<dbReference type="InterPro" id="IPR053151">
    <property type="entry name" value="RNase_H-like"/>
</dbReference>
<comment type="caution">
    <text evidence="3">The sequence shown here is derived from an EMBL/GenBank/DDBJ whole genome shotgun (WGS) entry which is preliminary data.</text>
</comment>
<dbReference type="InterPro" id="IPR012337">
    <property type="entry name" value="RNaseH-like_sf"/>
</dbReference>
<name>A0AAW2C9X5_9ROSI</name>
<dbReference type="InterPro" id="IPR036397">
    <property type="entry name" value="RNaseH_sf"/>
</dbReference>
<evidence type="ECO:0008006" key="5">
    <source>
        <dbReference type="Google" id="ProtNLM"/>
    </source>
</evidence>
<gene>
    <name evidence="3" type="ORF">SO802_023632</name>
</gene>
<dbReference type="InterPro" id="IPR002156">
    <property type="entry name" value="RNaseH_domain"/>
</dbReference>
<sequence>MAGLFVPKEVELIKKIPLSKHPTEDRLYWPWTQNGQYSCKSGYRFLKMEEEEVRPVEAQNGEKDLWRSIWGLRVPNKVKNFLWRVCHEAIPTKSNLKRRHILVDSQCERCRKEDETPLHALWSCSELKLVWALSQWNSRQITGVTNFKELLSWILNNQGNPELFGMITWGIWNQRNQVYNHKPCCTSDQLVSQAKERLDEFLAVFPRVPAVEPKPQAVWKPPDGRLVKINFDGAIFKAENRSGIGVVIRDNTGAILASLAQSFSPALTPVEIEAVAAARALEFGLETGTVEAIPEGDSELIMNSLRSGGGTIASVQPLV</sequence>
<feature type="domain" description="Reverse transcriptase zinc-binding" evidence="2">
    <location>
        <begin position="37"/>
        <end position="131"/>
    </location>
</feature>
<dbReference type="CDD" id="cd06222">
    <property type="entry name" value="RNase_H_like"/>
    <property type="match status" value="1"/>
</dbReference>
<dbReference type="Gene3D" id="3.30.420.10">
    <property type="entry name" value="Ribonuclease H-like superfamily/Ribonuclease H"/>
    <property type="match status" value="1"/>
</dbReference>
<dbReference type="AlphaFoldDB" id="A0AAW2C9X5"/>
<dbReference type="PANTHER" id="PTHR47723:SF21">
    <property type="entry name" value="POLYNUCLEOTIDYL TRANSFERASE, RIBONUCLEASE H-LIKE SUPERFAMILY PROTEIN"/>
    <property type="match status" value="1"/>
</dbReference>
<evidence type="ECO:0000259" key="2">
    <source>
        <dbReference type="Pfam" id="PF13966"/>
    </source>
</evidence>
<proteinExistence type="predicted"/>
<evidence type="ECO:0000259" key="1">
    <source>
        <dbReference type="Pfam" id="PF13456"/>
    </source>
</evidence>
<dbReference type="SUPFAM" id="SSF53098">
    <property type="entry name" value="Ribonuclease H-like"/>
    <property type="match status" value="1"/>
</dbReference>
<accession>A0AAW2C9X5</accession>
<evidence type="ECO:0000313" key="4">
    <source>
        <dbReference type="Proteomes" id="UP001459277"/>
    </source>
</evidence>
<dbReference type="Pfam" id="PF13456">
    <property type="entry name" value="RVT_3"/>
    <property type="match status" value="1"/>
</dbReference>